<dbReference type="RefSeq" id="WP_208617148.1">
    <property type="nucleotide sequence ID" value="NZ_LT009718.1"/>
</dbReference>
<comment type="caution">
    <text evidence="3">The sequence shown here is derived from an EMBL/GenBank/DDBJ whole genome shotgun (WGS) entry which is preliminary data.</text>
</comment>
<evidence type="ECO:0000313" key="4">
    <source>
        <dbReference type="Proteomes" id="UP000191933"/>
    </source>
</evidence>
<feature type="domain" description="Helicase C-terminal" evidence="2">
    <location>
        <begin position="759"/>
        <end position="914"/>
    </location>
</feature>
<dbReference type="Proteomes" id="UP000191933">
    <property type="component" value="Unassembled WGS sequence"/>
</dbReference>
<keyword evidence="3" id="KW-0067">ATP-binding</keyword>
<dbReference type="InterPro" id="IPR027417">
    <property type="entry name" value="P-loop_NTPase"/>
</dbReference>
<name>A0A9W5F380_9HYPH</name>
<dbReference type="AlphaFoldDB" id="A0A9W5F380"/>
<protein>
    <submittedName>
        <fullName evidence="3">DNA helicase</fullName>
    </submittedName>
</protein>
<keyword evidence="3" id="KW-0347">Helicase</keyword>
<feature type="region of interest" description="Disordered" evidence="1">
    <location>
        <begin position="1020"/>
        <end position="1040"/>
    </location>
</feature>
<evidence type="ECO:0000313" key="3">
    <source>
        <dbReference type="EMBL" id="CUW93654.1"/>
    </source>
</evidence>
<dbReference type="Gene3D" id="3.40.50.300">
    <property type="entry name" value="P-loop containing nucleotide triphosphate hydrolases"/>
    <property type="match status" value="2"/>
</dbReference>
<accession>A0A9W5F380</accession>
<proteinExistence type="predicted"/>
<feature type="compositionally biased region" description="Polar residues" evidence="1">
    <location>
        <begin position="1029"/>
        <end position="1039"/>
    </location>
</feature>
<reference evidence="3 4" key="1">
    <citation type="submission" date="2016-01" db="EMBL/GenBank/DDBJ databases">
        <authorList>
            <person name="Regsiter A."/>
            <person name="william w."/>
        </authorList>
    </citation>
    <scope>NUCLEOTIDE SEQUENCE [LARGE SCALE GENOMIC DNA]</scope>
    <source>
        <strain evidence="3 4">CFBP 5494</strain>
    </source>
</reference>
<organism evidence="3 4">
    <name type="scientific">Agrobacterium genomosp. 2 str. CFBP 5494</name>
    <dbReference type="NCBI Taxonomy" id="1183436"/>
    <lineage>
        <taxon>Bacteria</taxon>
        <taxon>Pseudomonadati</taxon>
        <taxon>Pseudomonadota</taxon>
        <taxon>Alphaproteobacteria</taxon>
        <taxon>Hyphomicrobiales</taxon>
        <taxon>Rhizobiaceae</taxon>
        <taxon>Rhizobium/Agrobacterium group</taxon>
        <taxon>Agrobacterium</taxon>
        <taxon>Agrobacterium tumefaciens complex</taxon>
    </lineage>
</organism>
<sequence>MRNDSARKIIVDRLQADLVGPLEAEEVISDLPSDRYLTGILFPPKTAIGADQADEAEVADDDPDGASGIESSSLASTFRPSAAGLSFTVRTGGDGIAAARFDVAAGRYVQIGAEPTSLAVAQSRSWQRVPLRATFEELLDPQDLPHEVDLGKYGIPGLRLHLRIKRWQDFLLVTAALVNSHGLEEHTSRDELEEHTFFQVSLSVSPILGGKLVPKPITRAPATDDVEAAISSLIYRDAEEYAVGHTCSADWVMDGTTVSAVRTQWLPGVVVKKSVETGDVIFDALRQNADQLPLNTRWLSEADQSSLIAGLKRVSALYGKWIEAQENDLEKLEDSFVAIGRDNLQTCTRALDRIEAGISLIEADPDVRTAFQLANRAIWLQSRWKSEKQNGATDLSWRPFQLAFVLLCLGPTANADDEHRDTMDLLWFPTGGGKTEAYLLLTAFVVFLRRLRANGDPSGAGVTAFMRYTLRLLTIQQFQRAAALVVACDLIRRGAVDVGIAKRPGHFDTDPPISIGLWVGDGSTPNKVPKAIEALENNSPSTPKQLSRCPVCDSELSWGWPEDRGRILVHCREENCCVGKLKDPLPIWTVDEDIYREKPTLVIGTADKYVQLPRNKDTGLLFGIGSNVGPPDLIIQDELHLISGPLGTMAGLYEIAIDELSSRGAKRPKIIGSTATIRRAESQIRALFNRAAFQFPPPGLDHANSGFATLDKTDPGRLCVGVTTTGRSAKFTLQAVAASILQSATSNEIPDGARDEYATLVTYFNSLRELGGALVLMRDDVDRSISEYAARREGEEARQLRPPVELTSRVTSSEIPGLLGRLDLDFRDDDSVDAVLATNMISVGVDVSRLGAMIVNGQPKGIAEYIQASSRVGRSKVPGLVVTVYNANKARDRSRYETFAGWHQSLYRDVEATSVTPFAPRARDRAIHAVLVAIVRHTIHGMSAEPIVAADHETEIRAVIDRIVQRARDVDEEEAHAVGQALHEFLERWIARGRIKYYWNDQSDEGLLISAEKAAERALERRSARWATPSPNSLRSVEPSSAFVLTKEHLPRRDQ</sequence>
<dbReference type="InterPro" id="IPR001650">
    <property type="entry name" value="Helicase_C-like"/>
</dbReference>
<evidence type="ECO:0000259" key="2">
    <source>
        <dbReference type="PROSITE" id="PS51194"/>
    </source>
</evidence>
<dbReference type="EMBL" id="FBVY01000018">
    <property type="protein sequence ID" value="CUW93654.1"/>
    <property type="molecule type" value="Genomic_DNA"/>
</dbReference>
<dbReference type="PROSITE" id="PS51194">
    <property type="entry name" value="HELICASE_CTER"/>
    <property type="match status" value="1"/>
</dbReference>
<keyword evidence="3" id="KW-0378">Hydrolase</keyword>
<keyword evidence="3" id="KW-0547">Nucleotide-binding</keyword>
<dbReference type="GO" id="GO:0004386">
    <property type="term" value="F:helicase activity"/>
    <property type="evidence" value="ECO:0007669"/>
    <property type="project" value="UniProtKB-KW"/>
</dbReference>
<gene>
    <name evidence="3" type="ORF">AGR2A_Cc70072</name>
</gene>
<evidence type="ECO:0000256" key="1">
    <source>
        <dbReference type="SAM" id="MobiDB-lite"/>
    </source>
</evidence>
<dbReference type="Pfam" id="PF00271">
    <property type="entry name" value="Helicase_C"/>
    <property type="match status" value="1"/>
</dbReference>
<keyword evidence="4" id="KW-1185">Reference proteome</keyword>
<dbReference type="SUPFAM" id="SSF52540">
    <property type="entry name" value="P-loop containing nucleoside triphosphate hydrolases"/>
    <property type="match status" value="1"/>
</dbReference>